<keyword evidence="6 8" id="KW-0496">Mitochondrion</keyword>
<evidence type="ECO:0000313" key="10">
    <source>
        <dbReference type="EMBL" id="KAF2838808.1"/>
    </source>
</evidence>
<accession>A0A9P4S9Y5</accession>
<dbReference type="Proteomes" id="UP000799429">
    <property type="component" value="Unassembled WGS sequence"/>
</dbReference>
<feature type="compositionally biased region" description="Basic and acidic residues" evidence="9">
    <location>
        <begin position="791"/>
        <end position="805"/>
    </location>
</feature>
<feature type="compositionally biased region" description="Polar residues" evidence="9">
    <location>
        <begin position="307"/>
        <end position="333"/>
    </location>
</feature>
<dbReference type="OrthoDB" id="107372at2759"/>
<gene>
    <name evidence="10" type="ORF">M501DRAFT_834140</name>
</gene>
<evidence type="ECO:0000256" key="3">
    <source>
        <dbReference type="ARBA" id="ARBA00010787"/>
    </source>
</evidence>
<evidence type="ECO:0000256" key="6">
    <source>
        <dbReference type="ARBA" id="ARBA00023128"/>
    </source>
</evidence>
<dbReference type="AlphaFoldDB" id="A0A9P4S9Y5"/>
<comment type="function">
    <text evidence="1">Probable mitochondrial mRNA stabilization factor.</text>
</comment>
<keyword evidence="5 8" id="KW-0809">Transit peptide</keyword>
<dbReference type="GO" id="GO:0140053">
    <property type="term" value="P:mitochondrial gene expression"/>
    <property type="evidence" value="ECO:0007669"/>
    <property type="project" value="UniProtKB-UniRule"/>
</dbReference>
<proteinExistence type="inferred from homology"/>
<protein>
    <recommendedName>
        <fullName evidence="8">ATPase synthesis protein 25</fullName>
    </recommendedName>
</protein>
<dbReference type="PANTHER" id="PTHR28087:SF1">
    <property type="entry name" value="ATPASE SYNTHESIS PROTEIN 25, MITOCHONDRIAL"/>
    <property type="match status" value="1"/>
</dbReference>
<organism evidence="10 11">
    <name type="scientific">Patellaria atrata CBS 101060</name>
    <dbReference type="NCBI Taxonomy" id="1346257"/>
    <lineage>
        <taxon>Eukaryota</taxon>
        <taxon>Fungi</taxon>
        <taxon>Dikarya</taxon>
        <taxon>Ascomycota</taxon>
        <taxon>Pezizomycotina</taxon>
        <taxon>Dothideomycetes</taxon>
        <taxon>Dothideomycetes incertae sedis</taxon>
        <taxon>Patellariales</taxon>
        <taxon>Patellariaceae</taxon>
        <taxon>Patellaria</taxon>
    </lineage>
</organism>
<evidence type="ECO:0000256" key="2">
    <source>
        <dbReference type="ARBA" id="ARBA00004443"/>
    </source>
</evidence>
<evidence type="ECO:0000256" key="1">
    <source>
        <dbReference type="ARBA" id="ARBA00003470"/>
    </source>
</evidence>
<comment type="caution">
    <text evidence="10">The sequence shown here is derived from an EMBL/GenBank/DDBJ whole genome shotgun (WGS) entry which is preliminary data.</text>
</comment>
<dbReference type="Gene3D" id="3.30.460.10">
    <property type="entry name" value="Beta Polymerase, domain 2"/>
    <property type="match status" value="1"/>
</dbReference>
<keyword evidence="4 8" id="KW-0999">Mitochondrion inner membrane</keyword>
<dbReference type="GO" id="GO:0048255">
    <property type="term" value="P:mRNA stabilization"/>
    <property type="evidence" value="ECO:0007669"/>
    <property type="project" value="TreeGrafter"/>
</dbReference>
<sequence length="819" mass="92475">MSVARAATSVLQCNGCRLTILRSFSSLSGISLPSQSEFIFSRHGQGQRRNFNRPTRSFIAQQSLNDNTTKLKSEEHETPTDGKSNATYVPWYLQVDTQKQPKQLDPSHPMAERQRIPDLPEYSPPILQDLLQHISVDLGIDDLSLLDLRNIDPPPALGGSLLMVIGTARSEKHLHVSADRLCRWLRSTYQLRPLADGLLGRNELKLKLRRKARRSRIMASAGATEMAEVDDGIRTGWVCVNLGRVEPAKDVPVREEREGNFIGFGRRSDGVTVVVQMFTEEKRGEIDLEKLWLGIKRRSEKMLAEENPSSTPEEQKSPSGSQVTSSPIESNSPIHAASFNRDDARPHVSNSQTAQQVRQYHATHFRRNTMALESTTWDLRSLNETSPNSNNRRLESLDSYLQEPTKAEPIQASSRAEQKVPETVSFDQYVPLVHESIGASVEVLLPDVMEELIGSASGDVIQAENAPRVLWGETYPELQYLRSLSHKEAIAQLGEGPHDIKSTPFLRSFYEDVNIFAPISHWERKLAIFTYAIQLRHQAYTSHYLTEAYDRMLSHGLPITPAISDLILRGLAYESNRLFQSSTPDLKLLESSLDIVRSLNNHGYNALTPETFSLLLTNVTPRTPPQDPQTAASAISLQNRLLAFIDDYAPEASPLRDHDTALAMLKYHVAAFDQASFWHIWDALSRHFVTHTPAMYALAFDFVATWDHQAHAERAIRKLLQEMLVEEPSIKLGKVLAEKLVAAVRIAEPEIEALDGRTPKDRGGEWVRLWRTCWFVIRGSKLEEYQDQQRIEQEKGRKKGQERELGNGQETGWGKTWGL</sequence>
<reference evidence="10" key="1">
    <citation type="journal article" date="2020" name="Stud. Mycol.">
        <title>101 Dothideomycetes genomes: a test case for predicting lifestyles and emergence of pathogens.</title>
        <authorList>
            <person name="Haridas S."/>
            <person name="Albert R."/>
            <person name="Binder M."/>
            <person name="Bloem J."/>
            <person name="Labutti K."/>
            <person name="Salamov A."/>
            <person name="Andreopoulos B."/>
            <person name="Baker S."/>
            <person name="Barry K."/>
            <person name="Bills G."/>
            <person name="Bluhm B."/>
            <person name="Cannon C."/>
            <person name="Castanera R."/>
            <person name="Culley D."/>
            <person name="Daum C."/>
            <person name="Ezra D."/>
            <person name="Gonzalez J."/>
            <person name="Henrissat B."/>
            <person name="Kuo A."/>
            <person name="Liang C."/>
            <person name="Lipzen A."/>
            <person name="Lutzoni F."/>
            <person name="Magnuson J."/>
            <person name="Mondo S."/>
            <person name="Nolan M."/>
            <person name="Ohm R."/>
            <person name="Pangilinan J."/>
            <person name="Park H.-J."/>
            <person name="Ramirez L."/>
            <person name="Alfaro M."/>
            <person name="Sun H."/>
            <person name="Tritt A."/>
            <person name="Yoshinaga Y."/>
            <person name="Zwiers L.-H."/>
            <person name="Turgeon B."/>
            <person name="Goodwin S."/>
            <person name="Spatafora J."/>
            <person name="Crous P."/>
            <person name="Grigoriev I."/>
        </authorList>
    </citation>
    <scope>NUCLEOTIDE SEQUENCE</scope>
    <source>
        <strain evidence="10">CBS 101060</strain>
    </source>
</reference>
<comment type="function">
    <text evidence="8">Mitochondrial mRNA stabilization factor.</text>
</comment>
<comment type="subcellular location">
    <subcellularLocation>
        <location evidence="2 8">Mitochondrion inner membrane</location>
        <topology evidence="2 8">Peripheral membrane protein</topology>
        <orientation evidence="2 8">Matrix side</orientation>
    </subcellularLocation>
</comment>
<feature type="region of interest" description="Disordered" evidence="9">
    <location>
        <begin position="43"/>
        <end position="83"/>
    </location>
</feature>
<evidence type="ECO:0000313" key="11">
    <source>
        <dbReference type="Proteomes" id="UP000799429"/>
    </source>
</evidence>
<feature type="compositionally biased region" description="Gly residues" evidence="9">
    <location>
        <begin position="809"/>
        <end position="819"/>
    </location>
</feature>
<keyword evidence="7 8" id="KW-0472">Membrane</keyword>
<dbReference type="FunFam" id="3.30.460.10:FF:000044">
    <property type="entry name" value="ATPase synthesis protein 25, mitochondrial"/>
    <property type="match status" value="1"/>
</dbReference>
<feature type="region of interest" description="Disordered" evidence="9">
    <location>
        <begin position="302"/>
        <end position="360"/>
    </location>
</feature>
<evidence type="ECO:0000256" key="7">
    <source>
        <dbReference type="ARBA" id="ARBA00023136"/>
    </source>
</evidence>
<dbReference type="PANTHER" id="PTHR28087">
    <property type="entry name" value="ATPASE SYNTHESIS PROTEIN 25, MITOCHONDRIAL"/>
    <property type="match status" value="1"/>
</dbReference>
<dbReference type="GO" id="GO:0005743">
    <property type="term" value="C:mitochondrial inner membrane"/>
    <property type="evidence" value="ECO:0007669"/>
    <property type="project" value="UniProtKB-SubCell"/>
</dbReference>
<dbReference type="InterPro" id="IPR043519">
    <property type="entry name" value="NT_sf"/>
</dbReference>
<feature type="compositionally biased region" description="Polar residues" evidence="9">
    <location>
        <begin position="47"/>
        <end position="68"/>
    </location>
</feature>
<evidence type="ECO:0000256" key="4">
    <source>
        <dbReference type="ARBA" id="ARBA00022792"/>
    </source>
</evidence>
<comment type="similarity">
    <text evidence="3 8">Belongs to the ATP25 family.</text>
</comment>
<evidence type="ECO:0000256" key="8">
    <source>
        <dbReference type="RuleBase" id="RU367062"/>
    </source>
</evidence>
<feature type="compositionally biased region" description="Polar residues" evidence="9">
    <location>
        <begin position="348"/>
        <end position="358"/>
    </location>
</feature>
<keyword evidence="11" id="KW-1185">Reference proteome</keyword>
<feature type="region of interest" description="Disordered" evidence="9">
    <location>
        <begin position="791"/>
        <end position="819"/>
    </location>
</feature>
<evidence type="ECO:0000256" key="9">
    <source>
        <dbReference type="SAM" id="MobiDB-lite"/>
    </source>
</evidence>
<dbReference type="InterPro" id="IPR040152">
    <property type="entry name" value="Atp25"/>
</dbReference>
<name>A0A9P4S9Y5_9PEZI</name>
<feature type="region of interest" description="Disordered" evidence="9">
    <location>
        <begin position="399"/>
        <end position="418"/>
    </location>
</feature>
<evidence type="ECO:0000256" key="5">
    <source>
        <dbReference type="ARBA" id="ARBA00022946"/>
    </source>
</evidence>
<dbReference type="EMBL" id="MU006096">
    <property type="protein sequence ID" value="KAF2838808.1"/>
    <property type="molecule type" value="Genomic_DNA"/>
</dbReference>
<feature type="compositionally biased region" description="Basic and acidic residues" evidence="9">
    <location>
        <begin position="69"/>
        <end position="80"/>
    </location>
</feature>